<dbReference type="GO" id="GO:0016620">
    <property type="term" value="F:oxidoreductase activity, acting on the aldehyde or oxo group of donors, NAD or NADP as acceptor"/>
    <property type="evidence" value="ECO:0007669"/>
    <property type="project" value="InterPro"/>
</dbReference>
<feature type="region of interest" description="Disordered" evidence="2">
    <location>
        <begin position="462"/>
        <end position="481"/>
    </location>
</feature>
<keyword evidence="1" id="KW-0560">Oxidoreductase</keyword>
<evidence type="ECO:0000256" key="2">
    <source>
        <dbReference type="SAM" id="MobiDB-lite"/>
    </source>
</evidence>
<dbReference type="InterPro" id="IPR016162">
    <property type="entry name" value="Ald_DH_N"/>
</dbReference>
<dbReference type="InterPro" id="IPR016161">
    <property type="entry name" value="Ald_DH/histidinol_DH"/>
</dbReference>
<organism evidence="4 5">
    <name type="scientific">Eoetvoesiella caeni</name>
    <dbReference type="NCBI Taxonomy" id="645616"/>
    <lineage>
        <taxon>Bacteria</taxon>
        <taxon>Pseudomonadati</taxon>
        <taxon>Pseudomonadota</taxon>
        <taxon>Betaproteobacteria</taxon>
        <taxon>Burkholderiales</taxon>
        <taxon>Alcaligenaceae</taxon>
        <taxon>Eoetvoesiella</taxon>
    </lineage>
</organism>
<dbReference type="RefSeq" id="WP_113933357.1">
    <property type="nucleotide sequence ID" value="NZ_JACCEU010000003.1"/>
</dbReference>
<gene>
    <name evidence="4" type="ORF">DFR37_105194</name>
</gene>
<evidence type="ECO:0000313" key="4">
    <source>
        <dbReference type="EMBL" id="RBP39401.1"/>
    </source>
</evidence>
<feature type="domain" description="Aldehyde dehydrogenase" evidence="3">
    <location>
        <begin position="15"/>
        <end position="496"/>
    </location>
</feature>
<dbReference type="SUPFAM" id="SSF53720">
    <property type="entry name" value="ALDH-like"/>
    <property type="match status" value="1"/>
</dbReference>
<dbReference type="Gene3D" id="3.40.309.10">
    <property type="entry name" value="Aldehyde Dehydrogenase, Chain A, domain 2"/>
    <property type="match status" value="1"/>
</dbReference>
<keyword evidence="5" id="KW-1185">Reference proteome</keyword>
<proteinExistence type="predicted"/>
<evidence type="ECO:0000256" key="1">
    <source>
        <dbReference type="ARBA" id="ARBA00023002"/>
    </source>
</evidence>
<accession>A0A366HAT6</accession>
<dbReference type="EMBL" id="QNRQ01000005">
    <property type="protein sequence ID" value="RBP39401.1"/>
    <property type="molecule type" value="Genomic_DNA"/>
</dbReference>
<dbReference type="OrthoDB" id="9759612at2"/>
<evidence type="ECO:0000313" key="5">
    <source>
        <dbReference type="Proteomes" id="UP000253628"/>
    </source>
</evidence>
<reference evidence="4 5" key="1">
    <citation type="submission" date="2018-06" db="EMBL/GenBank/DDBJ databases">
        <title>Genomic Encyclopedia of Type Strains, Phase IV (KMG-IV): sequencing the most valuable type-strain genomes for metagenomic binning, comparative biology and taxonomic classification.</title>
        <authorList>
            <person name="Goeker M."/>
        </authorList>
    </citation>
    <scope>NUCLEOTIDE SEQUENCE [LARGE SCALE GENOMIC DNA]</scope>
    <source>
        <strain evidence="4 5">DSM 25520</strain>
    </source>
</reference>
<dbReference type="PANTHER" id="PTHR43111:SF1">
    <property type="entry name" value="ALDEHYDE DEHYDROGENASE B-RELATED"/>
    <property type="match status" value="1"/>
</dbReference>
<dbReference type="NCBIfam" id="NF008868">
    <property type="entry name" value="PRK11903.1"/>
    <property type="match status" value="1"/>
</dbReference>
<dbReference type="PANTHER" id="PTHR43111">
    <property type="entry name" value="ALDEHYDE DEHYDROGENASE B-RELATED"/>
    <property type="match status" value="1"/>
</dbReference>
<comment type="caution">
    <text evidence="4">The sequence shown here is derived from an EMBL/GenBank/DDBJ whole genome shotgun (WGS) entry which is preliminary data.</text>
</comment>
<evidence type="ECO:0000259" key="3">
    <source>
        <dbReference type="Pfam" id="PF00171"/>
    </source>
</evidence>
<name>A0A366HAT6_9BURK</name>
<dbReference type="Proteomes" id="UP000253628">
    <property type="component" value="Unassembled WGS sequence"/>
</dbReference>
<dbReference type="InterPro" id="IPR015590">
    <property type="entry name" value="Aldehyde_DH_dom"/>
</dbReference>
<dbReference type="AlphaFoldDB" id="A0A366HAT6"/>
<protein>
    <submittedName>
        <fullName evidence="4">3,4-dehydroadipyl-CoA semialdehyde dehydrogenase</fullName>
    </submittedName>
</protein>
<dbReference type="Gene3D" id="3.40.605.10">
    <property type="entry name" value="Aldehyde Dehydrogenase, Chain A, domain 1"/>
    <property type="match status" value="1"/>
</dbReference>
<sequence length="514" mass="54805">MIKLANYTQGQWQEGTGPGTTLYDPVLGTALASVDAGGLDMAACYDWARTQGGTALRALSYAERAALLKQIGQVLQDNRDKYYDISLQNSGTVQNDTAVDVDGAIYTLSYYAKLGGKLPAHVHLEGESQGLARDNAFASQHIEVPARGVALLINAFNFPSWGLWEKAAPALLSGVPIVVKPASATAWLTHEMVKDVIEANILPAGALSIVCGRPEGLLDALNALDMVSFTGSADTAASLRGHRRIQHDGVRFNAETDSVNSALLGPDDSDAAADLLVREVVRELTIKSGQKCTAIRRIFVPESRYEAIAGAIAAKLKTITVGDPRKPEVRMGSLVSRQQHEAILAGIAQLSHHCEILFNGSTEITIQAEAGSACVAPMLFGAKDPDTNPLVHQVEVFGPVATLMPYRDTEHAFELVRRGMGSLVASVYSEDPQFMAQAAIRLAESHGRVHLVNTEVAKVQTGHGNAMPQSNHGGPGRAGGGEELGGLRALKFYHRTAAIQASPDILNRLIQNAE</sequence>
<dbReference type="Pfam" id="PF00171">
    <property type="entry name" value="Aldedh"/>
    <property type="match status" value="1"/>
</dbReference>
<dbReference type="InterPro" id="IPR016163">
    <property type="entry name" value="Ald_DH_C"/>
</dbReference>